<keyword evidence="2" id="KW-1185">Reference proteome</keyword>
<comment type="caution">
    <text evidence="1">The sequence shown here is derived from an EMBL/GenBank/DDBJ whole genome shotgun (WGS) entry which is preliminary data.</text>
</comment>
<dbReference type="Proteomes" id="UP000037035">
    <property type="component" value="Unassembled WGS sequence"/>
</dbReference>
<reference evidence="1 2" key="1">
    <citation type="submission" date="2015-08" db="EMBL/GenBank/DDBJ databases">
        <title>Next Generation Sequencing and Analysis of the Genome of Puccinia sorghi L Schw, the Causal Agent of Maize Common Rust.</title>
        <authorList>
            <person name="Rochi L."/>
            <person name="Burguener G."/>
            <person name="Darino M."/>
            <person name="Turjanski A."/>
            <person name="Kreff E."/>
            <person name="Dieguez M.J."/>
            <person name="Sacco F."/>
        </authorList>
    </citation>
    <scope>NUCLEOTIDE SEQUENCE [LARGE SCALE GENOMIC DNA]</scope>
    <source>
        <strain evidence="1 2">RO10H11247</strain>
    </source>
</reference>
<accession>A0A0L6VNX6</accession>
<proteinExistence type="predicted"/>
<dbReference type="EMBL" id="LAVV01003032">
    <property type="protein sequence ID" value="KNZ62416.1"/>
    <property type="molecule type" value="Genomic_DNA"/>
</dbReference>
<name>A0A0L6VNX6_9BASI</name>
<dbReference type="VEuPathDB" id="FungiDB:VP01_1272g4"/>
<gene>
    <name evidence="1" type="ORF">VP01_1272g4</name>
</gene>
<dbReference type="AlphaFoldDB" id="A0A0L6VNX6"/>
<protein>
    <submittedName>
        <fullName evidence="1">Uncharacterized protein</fullName>
    </submittedName>
</protein>
<evidence type="ECO:0000313" key="2">
    <source>
        <dbReference type="Proteomes" id="UP000037035"/>
    </source>
</evidence>
<dbReference type="STRING" id="27349.A0A0L6VNX6"/>
<dbReference type="OrthoDB" id="3039677at2759"/>
<evidence type="ECO:0000313" key="1">
    <source>
        <dbReference type="EMBL" id="KNZ62416.1"/>
    </source>
</evidence>
<organism evidence="1 2">
    <name type="scientific">Puccinia sorghi</name>
    <dbReference type="NCBI Taxonomy" id="27349"/>
    <lineage>
        <taxon>Eukaryota</taxon>
        <taxon>Fungi</taxon>
        <taxon>Dikarya</taxon>
        <taxon>Basidiomycota</taxon>
        <taxon>Pucciniomycotina</taxon>
        <taxon>Pucciniomycetes</taxon>
        <taxon>Pucciniales</taxon>
        <taxon>Pucciniaceae</taxon>
        <taxon>Puccinia</taxon>
    </lineage>
</organism>
<sequence length="266" mass="30772">MSSTSAGPAAPECGYQQTTNSDKCGEDLFVPSKIYHLDKVQRASVQRIRKTAPKPHLTKPANIFFTQLFNNWLEWFLSLPQVKSQISESPPEPLSDVFIVDYHQSKARKKIWNLNFLLIGITLWAINSQVNNTPWVITIFHLPFWVMDNLLQLNNRIRIRTHQFPKGRKLYVKLAVLIGDVVATQKIDHGKLQIGSLQQGKTTLVQAQKWCNLESEASRTQVFQENVVQWSELNHLPYWDPVMNILLGIMHNWYAGVLQHHFQFCR</sequence>